<evidence type="ECO:0000256" key="2">
    <source>
        <dbReference type="ARBA" id="ARBA00022801"/>
    </source>
</evidence>
<dbReference type="CDD" id="cd17920">
    <property type="entry name" value="DEXHc_RecQ"/>
    <property type="match status" value="1"/>
</dbReference>
<comment type="caution">
    <text evidence="7">The sequence shown here is derived from an EMBL/GenBank/DDBJ whole genome shotgun (WGS) entry which is preliminary data.</text>
</comment>
<dbReference type="PROSITE" id="PS51194">
    <property type="entry name" value="HELICASE_CTER"/>
    <property type="match status" value="1"/>
</dbReference>
<dbReference type="GO" id="GO:0030894">
    <property type="term" value="C:replisome"/>
    <property type="evidence" value="ECO:0007669"/>
    <property type="project" value="TreeGrafter"/>
</dbReference>
<evidence type="ECO:0000256" key="3">
    <source>
        <dbReference type="ARBA" id="ARBA00022806"/>
    </source>
</evidence>
<organism evidence="7 8">
    <name type="scientific">Schleiferilactobacillus perolens DSM 12744</name>
    <dbReference type="NCBI Taxonomy" id="1423792"/>
    <lineage>
        <taxon>Bacteria</taxon>
        <taxon>Bacillati</taxon>
        <taxon>Bacillota</taxon>
        <taxon>Bacilli</taxon>
        <taxon>Lactobacillales</taxon>
        <taxon>Lactobacillaceae</taxon>
        <taxon>Schleiferilactobacillus</taxon>
    </lineage>
</organism>
<dbReference type="PANTHER" id="PTHR13710:SF84">
    <property type="entry name" value="ATP-DEPENDENT DNA HELICASE RECS-RELATED"/>
    <property type="match status" value="1"/>
</dbReference>
<dbReference type="InterPro" id="IPR001650">
    <property type="entry name" value="Helicase_C-like"/>
</dbReference>
<dbReference type="SMART" id="SM00487">
    <property type="entry name" value="DEXDc"/>
    <property type="match status" value="1"/>
</dbReference>
<feature type="domain" description="Helicase C-terminal" evidence="6">
    <location>
        <begin position="221"/>
        <end position="372"/>
    </location>
</feature>
<dbReference type="Gene3D" id="3.40.50.300">
    <property type="entry name" value="P-loop containing nucleotide triphosphate hydrolases"/>
    <property type="match status" value="2"/>
</dbReference>
<dbReference type="PANTHER" id="PTHR13710">
    <property type="entry name" value="DNA HELICASE RECQ FAMILY MEMBER"/>
    <property type="match status" value="1"/>
</dbReference>
<keyword evidence="3" id="KW-0347">Helicase</keyword>
<proteinExistence type="predicted"/>
<dbReference type="SUPFAM" id="SSF52540">
    <property type="entry name" value="P-loop containing nucleoside triphosphate hydrolases"/>
    <property type="match status" value="1"/>
</dbReference>
<evidence type="ECO:0000313" key="7">
    <source>
        <dbReference type="EMBL" id="KRL14136.1"/>
    </source>
</evidence>
<dbReference type="EMBL" id="AZEC01000002">
    <property type="protein sequence ID" value="KRL14136.1"/>
    <property type="molecule type" value="Genomic_DNA"/>
</dbReference>
<gene>
    <name evidence="7" type="ORF">FD09_GL001297</name>
</gene>
<dbReference type="InterPro" id="IPR004589">
    <property type="entry name" value="DNA_helicase_ATP-dep_RecQ"/>
</dbReference>
<dbReference type="GO" id="GO:0009378">
    <property type="term" value="F:four-way junction helicase activity"/>
    <property type="evidence" value="ECO:0007669"/>
    <property type="project" value="TreeGrafter"/>
</dbReference>
<dbReference type="GO" id="GO:0005737">
    <property type="term" value="C:cytoplasm"/>
    <property type="evidence" value="ECO:0007669"/>
    <property type="project" value="TreeGrafter"/>
</dbReference>
<dbReference type="RefSeq" id="WP_057818065.1">
    <property type="nucleotide sequence ID" value="NZ_AZEC01000002.1"/>
</dbReference>
<dbReference type="NCBIfam" id="TIGR00614">
    <property type="entry name" value="recQ_fam"/>
    <property type="match status" value="1"/>
</dbReference>
<dbReference type="Pfam" id="PF00271">
    <property type="entry name" value="Helicase_C"/>
    <property type="match status" value="1"/>
</dbReference>
<dbReference type="OrthoDB" id="9763310at2"/>
<name>A0A0R1NCT1_9LACO</name>
<evidence type="ECO:0000259" key="5">
    <source>
        <dbReference type="PROSITE" id="PS51192"/>
    </source>
</evidence>
<keyword evidence="4" id="KW-0067">ATP-binding</keyword>
<protein>
    <submittedName>
        <fullName evidence="7">RecQ1 protein</fullName>
    </submittedName>
</protein>
<dbReference type="GO" id="GO:0043590">
    <property type="term" value="C:bacterial nucleoid"/>
    <property type="evidence" value="ECO:0007669"/>
    <property type="project" value="TreeGrafter"/>
</dbReference>
<dbReference type="GO" id="GO:0005524">
    <property type="term" value="F:ATP binding"/>
    <property type="evidence" value="ECO:0007669"/>
    <property type="project" value="UniProtKB-KW"/>
</dbReference>
<keyword evidence="8" id="KW-1185">Reference proteome</keyword>
<dbReference type="InterPro" id="IPR011545">
    <property type="entry name" value="DEAD/DEAH_box_helicase_dom"/>
</dbReference>
<dbReference type="AlphaFoldDB" id="A0A0R1NCT1"/>
<accession>A0A0R1NCT1</accession>
<sequence length="489" mass="53728">MNDLRAALQRYFGFSAFRPGQEAVISGLLSGKNVLAVLPTGQGKSLTYQLPTLMTGQLTIVVSPLLALMNDQVQHLQEMGVKRAVALNSMLERQEQLAILNHLDRWQFIFVAPETLSRPDVLTAFAHFPIGLFVVDEAHCISEWGPDFRPAFLQLGTIIQRLQPRRILALTATAAPRVQDDIKQRLGLSPATTLAIVHSVNRPNIWLDICPINDEQEKLTVLRRLLRIIPGSVIVYFNRKKRAREVAAALAADDIAVGLYHGDLDPLSRRSLQNQFLHGRIRVICATVAFGMGIDKNDVRAVIHFAPPSSLAGYLQAIGRAGRDNLPAAAISLVGPGDIPQMLADAERGFPSAGLIQTFFADPSQFQHDESAEIVLLRRYQHFASAATVQTLLQNTQATRQAAAQQMARFFTAPATVCRRQLIVNAFDPHPMTVRHDAHCCAVTQPPQLFGQLSKFPWPALSPSSAALTPSVLSVAVRLKKLFPALPQS</sequence>
<dbReference type="InterPro" id="IPR027417">
    <property type="entry name" value="P-loop_NTPase"/>
</dbReference>
<evidence type="ECO:0000313" key="8">
    <source>
        <dbReference type="Proteomes" id="UP000051330"/>
    </source>
</evidence>
<dbReference type="PATRIC" id="fig|1423792.3.peg.1316"/>
<dbReference type="GO" id="GO:0006310">
    <property type="term" value="P:DNA recombination"/>
    <property type="evidence" value="ECO:0007669"/>
    <property type="project" value="InterPro"/>
</dbReference>
<dbReference type="GO" id="GO:0043138">
    <property type="term" value="F:3'-5' DNA helicase activity"/>
    <property type="evidence" value="ECO:0007669"/>
    <property type="project" value="TreeGrafter"/>
</dbReference>
<reference evidence="7 8" key="1">
    <citation type="journal article" date="2015" name="Genome Announc.">
        <title>Expanding the biotechnology potential of lactobacilli through comparative genomics of 213 strains and associated genera.</title>
        <authorList>
            <person name="Sun Z."/>
            <person name="Harris H.M."/>
            <person name="McCann A."/>
            <person name="Guo C."/>
            <person name="Argimon S."/>
            <person name="Zhang W."/>
            <person name="Yang X."/>
            <person name="Jeffery I.B."/>
            <person name="Cooney J.C."/>
            <person name="Kagawa T.F."/>
            <person name="Liu W."/>
            <person name="Song Y."/>
            <person name="Salvetti E."/>
            <person name="Wrobel A."/>
            <person name="Rasinkangas P."/>
            <person name="Parkhill J."/>
            <person name="Rea M.C."/>
            <person name="O'Sullivan O."/>
            <person name="Ritari J."/>
            <person name="Douillard F.P."/>
            <person name="Paul Ross R."/>
            <person name="Yang R."/>
            <person name="Briner A.E."/>
            <person name="Felis G.E."/>
            <person name="de Vos W.M."/>
            <person name="Barrangou R."/>
            <person name="Klaenhammer T.R."/>
            <person name="Caufield P.W."/>
            <person name="Cui Y."/>
            <person name="Zhang H."/>
            <person name="O'Toole P.W."/>
        </authorList>
    </citation>
    <scope>NUCLEOTIDE SEQUENCE [LARGE SCALE GENOMIC DNA]</scope>
    <source>
        <strain evidence="7 8">DSM 12744</strain>
    </source>
</reference>
<keyword evidence="2" id="KW-0378">Hydrolase</keyword>
<dbReference type="Proteomes" id="UP000051330">
    <property type="component" value="Unassembled WGS sequence"/>
</dbReference>
<dbReference type="PROSITE" id="PS51192">
    <property type="entry name" value="HELICASE_ATP_BIND_1"/>
    <property type="match status" value="1"/>
</dbReference>
<dbReference type="GO" id="GO:0003676">
    <property type="term" value="F:nucleic acid binding"/>
    <property type="evidence" value="ECO:0007669"/>
    <property type="project" value="InterPro"/>
</dbReference>
<dbReference type="STRING" id="1423792.FD09_GL001297"/>
<evidence type="ECO:0000259" key="6">
    <source>
        <dbReference type="PROSITE" id="PS51194"/>
    </source>
</evidence>
<evidence type="ECO:0000256" key="1">
    <source>
        <dbReference type="ARBA" id="ARBA00022741"/>
    </source>
</evidence>
<keyword evidence="1" id="KW-0547">Nucleotide-binding</keyword>
<dbReference type="FunFam" id="3.40.50.300:FF:001389">
    <property type="entry name" value="ATP-dependent DNA helicase RecQ"/>
    <property type="match status" value="1"/>
</dbReference>
<feature type="domain" description="Helicase ATP-binding" evidence="5">
    <location>
        <begin position="25"/>
        <end position="192"/>
    </location>
</feature>
<dbReference type="Pfam" id="PF00270">
    <property type="entry name" value="DEAD"/>
    <property type="match status" value="1"/>
</dbReference>
<dbReference type="InterPro" id="IPR014001">
    <property type="entry name" value="Helicase_ATP-bd"/>
</dbReference>
<dbReference type="SMART" id="SM00490">
    <property type="entry name" value="HELICc"/>
    <property type="match status" value="1"/>
</dbReference>
<dbReference type="GO" id="GO:0006281">
    <property type="term" value="P:DNA repair"/>
    <property type="evidence" value="ECO:0007669"/>
    <property type="project" value="TreeGrafter"/>
</dbReference>
<evidence type="ECO:0000256" key="4">
    <source>
        <dbReference type="ARBA" id="ARBA00022840"/>
    </source>
</evidence>
<dbReference type="GO" id="GO:0016787">
    <property type="term" value="F:hydrolase activity"/>
    <property type="evidence" value="ECO:0007669"/>
    <property type="project" value="UniProtKB-KW"/>
</dbReference>